<comment type="pathway">
    <text evidence="4">Cofactor biosynthesis; adenosylcobalamin biosynthesis; adenosylcobalamin from cob(II)yrinate a,c-diamide: step 2/7.</text>
</comment>
<dbReference type="UniPathway" id="UPA00148">
    <property type="reaction ID" value="UER00233"/>
</dbReference>
<dbReference type="AlphaFoldDB" id="A0A5M8P2E1"/>
<dbReference type="GO" id="GO:0009236">
    <property type="term" value="P:cobalamin biosynthetic process"/>
    <property type="evidence" value="ECO:0007669"/>
    <property type="project" value="UniProtKB-UniRule"/>
</dbReference>
<feature type="domain" description="Cobalamin adenosyltransferase-like" evidence="5">
    <location>
        <begin position="2"/>
        <end position="149"/>
    </location>
</feature>
<comment type="caution">
    <text evidence="6">The sequence shown here is derived from an EMBL/GenBank/DDBJ whole genome shotgun (WGS) entry which is preliminary data.</text>
</comment>
<comment type="catalytic activity">
    <reaction evidence="4">
        <text>2 cob(II)alamin + reduced [electron-transfer flavoprotein] + 2 ATP = 2 adenosylcob(III)alamin + 2 triphosphate + oxidized [electron-transfer flavoprotein] + 3 H(+)</text>
        <dbReference type="Rhea" id="RHEA:28671"/>
        <dbReference type="Rhea" id="RHEA-COMP:10685"/>
        <dbReference type="Rhea" id="RHEA-COMP:10686"/>
        <dbReference type="ChEBI" id="CHEBI:15378"/>
        <dbReference type="ChEBI" id="CHEBI:16304"/>
        <dbReference type="ChEBI" id="CHEBI:18036"/>
        <dbReference type="ChEBI" id="CHEBI:18408"/>
        <dbReference type="ChEBI" id="CHEBI:30616"/>
        <dbReference type="ChEBI" id="CHEBI:57692"/>
        <dbReference type="ChEBI" id="CHEBI:58307"/>
        <dbReference type="EC" id="2.5.1.17"/>
    </reaction>
</comment>
<accession>A0A5M8P2E1</accession>
<evidence type="ECO:0000313" key="7">
    <source>
        <dbReference type="Proteomes" id="UP000324575"/>
    </source>
</evidence>
<keyword evidence="1 4" id="KW-0808">Transferase</keyword>
<keyword evidence="2 4" id="KW-0547">Nucleotide-binding</keyword>
<proteinExistence type="inferred from homology"/>
<evidence type="ECO:0000256" key="4">
    <source>
        <dbReference type="RuleBase" id="RU366026"/>
    </source>
</evidence>
<reference evidence="6 7" key="1">
    <citation type="submission" date="2019-03" db="EMBL/GenBank/DDBJ databases">
        <title>Single cell metagenomics reveals metabolic interactions within the superorganism composed of flagellate Streblomastix strix and complex community of Bacteroidetes bacteria on its surface.</title>
        <authorList>
            <person name="Treitli S.C."/>
            <person name="Kolisko M."/>
            <person name="Husnik F."/>
            <person name="Keeling P."/>
            <person name="Hampl V."/>
        </authorList>
    </citation>
    <scope>NUCLEOTIDE SEQUENCE [LARGE SCALE GENOMIC DNA]</scope>
    <source>
        <strain evidence="6">St1</strain>
    </source>
</reference>
<dbReference type="InterPro" id="IPR029499">
    <property type="entry name" value="PduO-typ"/>
</dbReference>
<evidence type="ECO:0000256" key="2">
    <source>
        <dbReference type="ARBA" id="ARBA00022741"/>
    </source>
</evidence>
<dbReference type="NCBIfam" id="TIGR00636">
    <property type="entry name" value="PduO_Nterm"/>
    <property type="match status" value="1"/>
</dbReference>
<dbReference type="Gene3D" id="1.20.1200.10">
    <property type="entry name" value="Cobalamin adenosyltransferase-like"/>
    <property type="match status" value="1"/>
</dbReference>
<dbReference type="InterPro" id="IPR036451">
    <property type="entry name" value="CblAdoTrfase-like_sf"/>
</dbReference>
<dbReference type="Pfam" id="PF01923">
    <property type="entry name" value="Cob_adeno_trans"/>
    <property type="match status" value="1"/>
</dbReference>
<evidence type="ECO:0000256" key="1">
    <source>
        <dbReference type="ARBA" id="ARBA00022679"/>
    </source>
</evidence>
<keyword evidence="3 4" id="KW-0067">ATP-binding</keyword>
<dbReference type="EMBL" id="SNRX01000006">
    <property type="protein sequence ID" value="KAA6302629.1"/>
    <property type="molecule type" value="Genomic_DNA"/>
</dbReference>
<dbReference type="EC" id="2.5.1.17" evidence="4"/>
<dbReference type="InterPro" id="IPR016030">
    <property type="entry name" value="CblAdoTrfase-like"/>
</dbReference>
<dbReference type="SUPFAM" id="SSF89028">
    <property type="entry name" value="Cobalamin adenosyltransferase-like"/>
    <property type="match status" value="1"/>
</dbReference>
<dbReference type="Proteomes" id="UP000324575">
    <property type="component" value="Unassembled WGS sequence"/>
</dbReference>
<dbReference type="GO" id="GO:0005524">
    <property type="term" value="F:ATP binding"/>
    <property type="evidence" value="ECO:0007669"/>
    <property type="project" value="UniProtKB-UniRule"/>
</dbReference>
<sequence>MVGGKRVQKIHPRIEAYGTIDELNSFIACLLEEVELQEDRLFLRRIQSNLFIAGASLATEDEAKISRLSEEEVRVLEIEIDKTDELIPPMKFFVLPGGTKANALAHVCRTICRRAERNMYRITEGEALDAITFQYINRLSDYFFLFARKQNFIQEIEEIKWENPCK</sequence>
<evidence type="ECO:0000256" key="3">
    <source>
        <dbReference type="ARBA" id="ARBA00022840"/>
    </source>
</evidence>
<protein>
    <recommendedName>
        <fullName evidence="4">Corrinoid adenosyltransferase</fullName>
        <ecNumber evidence="4">2.5.1.17</ecNumber>
    </recommendedName>
    <alternativeName>
        <fullName evidence="4">Cob(II)alamin adenosyltransferase</fullName>
    </alternativeName>
    <alternativeName>
        <fullName evidence="4">Cob(II)yrinic acid a,c-diamide adenosyltransferase</fullName>
    </alternativeName>
    <alternativeName>
        <fullName evidence="4">Cobinamide/cobalamin adenosyltransferase</fullName>
    </alternativeName>
</protein>
<evidence type="ECO:0000259" key="5">
    <source>
        <dbReference type="Pfam" id="PF01923"/>
    </source>
</evidence>
<keyword evidence="4" id="KW-0169">Cobalamin biosynthesis</keyword>
<evidence type="ECO:0000313" key="6">
    <source>
        <dbReference type="EMBL" id="KAA6302629.1"/>
    </source>
</evidence>
<dbReference type="PANTHER" id="PTHR12213">
    <property type="entry name" value="CORRINOID ADENOSYLTRANSFERASE"/>
    <property type="match status" value="1"/>
</dbReference>
<comment type="catalytic activity">
    <reaction evidence="4">
        <text>2 cob(II)yrinate a,c diamide + reduced [electron-transfer flavoprotein] + 2 ATP = 2 adenosylcob(III)yrinate a,c-diamide + 2 triphosphate + oxidized [electron-transfer flavoprotein] + 3 H(+)</text>
        <dbReference type="Rhea" id="RHEA:11528"/>
        <dbReference type="Rhea" id="RHEA-COMP:10685"/>
        <dbReference type="Rhea" id="RHEA-COMP:10686"/>
        <dbReference type="ChEBI" id="CHEBI:15378"/>
        <dbReference type="ChEBI" id="CHEBI:18036"/>
        <dbReference type="ChEBI" id="CHEBI:30616"/>
        <dbReference type="ChEBI" id="CHEBI:57692"/>
        <dbReference type="ChEBI" id="CHEBI:58307"/>
        <dbReference type="ChEBI" id="CHEBI:58503"/>
        <dbReference type="ChEBI" id="CHEBI:58537"/>
        <dbReference type="EC" id="2.5.1.17"/>
    </reaction>
</comment>
<name>A0A5M8P2E1_9BACT</name>
<comment type="similarity">
    <text evidence="4">Belongs to the Cob(I)alamin adenosyltransferase family.</text>
</comment>
<gene>
    <name evidence="6" type="ORF">EZS26_001136</name>
</gene>
<organism evidence="6 7">
    <name type="scientific">Candidatus Ordinivivax streblomastigis</name>
    <dbReference type="NCBI Taxonomy" id="2540710"/>
    <lineage>
        <taxon>Bacteria</taxon>
        <taxon>Pseudomonadati</taxon>
        <taxon>Bacteroidota</taxon>
        <taxon>Bacteroidia</taxon>
        <taxon>Bacteroidales</taxon>
        <taxon>Candidatus Ordinivivax</taxon>
    </lineage>
</organism>
<dbReference type="PANTHER" id="PTHR12213:SF0">
    <property type="entry name" value="CORRINOID ADENOSYLTRANSFERASE MMAB"/>
    <property type="match status" value="1"/>
</dbReference>
<dbReference type="GO" id="GO:0008817">
    <property type="term" value="F:corrinoid adenosyltransferase activity"/>
    <property type="evidence" value="ECO:0007669"/>
    <property type="project" value="UniProtKB-UniRule"/>
</dbReference>